<dbReference type="PANTHER" id="PTHR31223:SF70">
    <property type="entry name" value="LOG FAMILY PROTEIN YJL055W"/>
    <property type="match status" value="1"/>
</dbReference>
<evidence type="ECO:0000313" key="4">
    <source>
        <dbReference type="Proteomes" id="UP001286174"/>
    </source>
</evidence>
<dbReference type="SUPFAM" id="SSF102405">
    <property type="entry name" value="MCP/YpsA-like"/>
    <property type="match status" value="1"/>
</dbReference>
<evidence type="ECO:0000256" key="2">
    <source>
        <dbReference type="RuleBase" id="RU363015"/>
    </source>
</evidence>
<dbReference type="PANTHER" id="PTHR31223">
    <property type="entry name" value="LOG FAMILY PROTEIN YJL055W"/>
    <property type="match status" value="1"/>
</dbReference>
<dbReference type="PROSITE" id="PS00064">
    <property type="entry name" value="L_LDH"/>
    <property type="match status" value="1"/>
</dbReference>
<dbReference type="Proteomes" id="UP001286174">
    <property type="component" value="Unassembled WGS sequence"/>
</dbReference>
<evidence type="ECO:0000313" key="3">
    <source>
        <dbReference type="EMBL" id="MDX8420432.1"/>
    </source>
</evidence>
<sequence length="185" mass="20349">MKIAVYLGSSYGSQSIFVDGAKQLGRLIGEHGDTLVYGGASVGLMNELAQSALDHGAAVIGVMPRFMIDVNKQRNDLNELIVCKTMSERRNQMKELADGYIALPGGPGTLDEISEIISDSRLHLVQGRIALLSLNGYYAPLKKQFDDMVSNGFMEPMDNLLFARTVQEGYDWIKGESMGRQEKTK</sequence>
<gene>
    <name evidence="3" type="ORF">MOZ60_10080</name>
</gene>
<dbReference type="GO" id="GO:0005829">
    <property type="term" value="C:cytosol"/>
    <property type="evidence" value="ECO:0007669"/>
    <property type="project" value="TreeGrafter"/>
</dbReference>
<dbReference type="GO" id="GO:0009691">
    <property type="term" value="P:cytokinin biosynthetic process"/>
    <property type="evidence" value="ECO:0007669"/>
    <property type="project" value="UniProtKB-UniRule"/>
</dbReference>
<comment type="caution">
    <text evidence="3">The sequence shown here is derived from an EMBL/GenBank/DDBJ whole genome shotgun (WGS) entry which is preliminary data.</text>
</comment>
<reference evidence="3 4" key="1">
    <citation type="submission" date="2022-03" db="EMBL/GenBank/DDBJ databases">
        <title>Novel taxa within the pig intestine.</title>
        <authorList>
            <person name="Wylensek D."/>
            <person name="Bishof K."/>
            <person name="Afrizal A."/>
            <person name="Clavel T."/>
        </authorList>
    </citation>
    <scope>NUCLEOTIDE SEQUENCE [LARGE SCALE GENOMIC DNA]</scope>
    <source>
        <strain evidence="3 4">CLA-KB-P133</strain>
    </source>
</reference>
<comment type="similarity">
    <text evidence="1 2">Belongs to the LOG family.</text>
</comment>
<dbReference type="InterPro" id="IPR018177">
    <property type="entry name" value="L-lactate_DH_AS"/>
</dbReference>
<dbReference type="GO" id="GO:0016799">
    <property type="term" value="F:hydrolase activity, hydrolyzing N-glycosyl compounds"/>
    <property type="evidence" value="ECO:0007669"/>
    <property type="project" value="TreeGrafter"/>
</dbReference>
<keyword evidence="2" id="KW-0378">Hydrolase</keyword>
<dbReference type="RefSeq" id="WP_370596571.1">
    <property type="nucleotide sequence ID" value="NZ_JALBUR010000038.1"/>
</dbReference>
<dbReference type="NCBIfam" id="TIGR00730">
    <property type="entry name" value="Rossman fold protein, TIGR00730 family"/>
    <property type="match status" value="1"/>
</dbReference>
<dbReference type="EMBL" id="JALBUR010000038">
    <property type="protein sequence ID" value="MDX8420432.1"/>
    <property type="molecule type" value="Genomic_DNA"/>
</dbReference>
<dbReference type="GO" id="GO:0004459">
    <property type="term" value="F:L-lactate dehydrogenase (NAD+) activity"/>
    <property type="evidence" value="ECO:0007669"/>
    <property type="project" value="InterPro"/>
</dbReference>
<proteinExistence type="inferred from homology"/>
<dbReference type="AlphaFoldDB" id="A0AB35U3L9"/>
<dbReference type="InterPro" id="IPR031100">
    <property type="entry name" value="LOG_fam"/>
</dbReference>
<accession>A0AB35U3L9</accession>
<dbReference type="Pfam" id="PF03641">
    <property type="entry name" value="Lysine_decarbox"/>
    <property type="match status" value="1"/>
</dbReference>
<dbReference type="InterPro" id="IPR005269">
    <property type="entry name" value="LOG"/>
</dbReference>
<evidence type="ECO:0000256" key="1">
    <source>
        <dbReference type="ARBA" id="ARBA00006763"/>
    </source>
</evidence>
<organism evidence="3 4">
    <name type="scientific">Grylomicrobium aquisgranensis</name>
    <dbReference type="NCBI Taxonomy" id="2926318"/>
    <lineage>
        <taxon>Bacteria</taxon>
        <taxon>Bacillati</taxon>
        <taxon>Bacillota</taxon>
        <taxon>Erysipelotrichia</taxon>
        <taxon>Erysipelotrichales</taxon>
        <taxon>Erysipelotrichaceae</taxon>
        <taxon>Grylomicrobium</taxon>
    </lineage>
</organism>
<dbReference type="Gene3D" id="3.40.50.450">
    <property type="match status" value="1"/>
</dbReference>
<protein>
    <recommendedName>
        <fullName evidence="2">Cytokinin riboside 5'-monophosphate phosphoribohydrolase</fullName>
        <ecNumber evidence="2">3.2.2.n1</ecNumber>
    </recommendedName>
</protein>
<name>A0AB35U3L9_9FIRM</name>
<keyword evidence="4" id="KW-1185">Reference proteome</keyword>
<dbReference type="EC" id="3.2.2.n1" evidence="2"/>
<keyword evidence="2" id="KW-0203">Cytokinin biosynthesis</keyword>